<dbReference type="Pfam" id="PF00512">
    <property type="entry name" value="HisKA"/>
    <property type="match status" value="1"/>
</dbReference>
<dbReference type="EC" id="2.7.13.3" evidence="2"/>
<keyword evidence="6" id="KW-1133">Transmembrane helix</keyword>
<evidence type="ECO:0000256" key="3">
    <source>
        <dbReference type="ARBA" id="ARBA00022553"/>
    </source>
</evidence>
<keyword evidence="6" id="KW-0812">Transmembrane</keyword>
<organism evidence="8 9">
    <name type="scientific">Nannocystis pusilla</name>
    <dbReference type="NCBI Taxonomy" id="889268"/>
    <lineage>
        <taxon>Bacteria</taxon>
        <taxon>Pseudomonadati</taxon>
        <taxon>Myxococcota</taxon>
        <taxon>Polyangia</taxon>
        <taxon>Nannocystales</taxon>
        <taxon>Nannocystaceae</taxon>
        <taxon>Nannocystis</taxon>
    </lineage>
</organism>
<evidence type="ECO:0000259" key="7">
    <source>
        <dbReference type="PROSITE" id="PS50885"/>
    </source>
</evidence>
<dbReference type="Proteomes" id="UP001150924">
    <property type="component" value="Unassembled WGS sequence"/>
</dbReference>
<evidence type="ECO:0000313" key="9">
    <source>
        <dbReference type="Proteomes" id="UP001150924"/>
    </source>
</evidence>
<dbReference type="SUPFAM" id="SSF47384">
    <property type="entry name" value="Homodimeric domain of signal transducing histidine kinase"/>
    <property type="match status" value="1"/>
</dbReference>
<dbReference type="SMART" id="SM00388">
    <property type="entry name" value="HisKA"/>
    <property type="match status" value="1"/>
</dbReference>
<dbReference type="InterPro" id="IPR003660">
    <property type="entry name" value="HAMP_dom"/>
</dbReference>
<dbReference type="RefSeq" id="WP_267778044.1">
    <property type="nucleotide sequence ID" value="NZ_JAPNKE010000002.1"/>
</dbReference>
<gene>
    <name evidence="8" type="ORF">OV079_51820</name>
</gene>
<evidence type="ECO:0000313" key="8">
    <source>
        <dbReference type="EMBL" id="MCY1013880.1"/>
    </source>
</evidence>
<feature type="domain" description="HAMP" evidence="7">
    <location>
        <begin position="32"/>
        <end position="84"/>
    </location>
</feature>
<dbReference type="CDD" id="cd06225">
    <property type="entry name" value="HAMP"/>
    <property type="match status" value="1"/>
</dbReference>
<dbReference type="GO" id="GO:0000155">
    <property type="term" value="F:phosphorelay sensor kinase activity"/>
    <property type="evidence" value="ECO:0007669"/>
    <property type="project" value="InterPro"/>
</dbReference>
<dbReference type="Gene3D" id="1.10.287.130">
    <property type="match status" value="1"/>
</dbReference>
<dbReference type="EMBL" id="JAPNKE010000002">
    <property type="protein sequence ID" value="MCY1013880.1"/>
    <property type="molecule type" value="Genomic_DNA"/>
</dbReference>
<dbReference type="GO" id="GO:0016020">
    <property type="term" value="C:membrane"/>
    <property type="evidence" value="ECO:0007669"/>
    <property type="project" value="InterPro"/>
</dbReference>
<keyword evidence="6" id="KW-0472">Membrane</keyword>
<keyword evidence="9" id="KW-1185">Reference proteome</keyword>
<dbReference type="CDD" id="cd00082">
    <property type="entry name" value="HisKA"/>
    <property type="match status" value="1"/>
</dbReference>
<evidence type="ECO:0000256" key="4">
    <source>
        <dbReference type="SAM" id="Coils"/>
    </source>
</evidence>
<feature type="region of interest" description="Disordered" evidence="5">
    <location>
        <begin position="171"/>
        <end position="194"/>
    </location>
</feature>
<comment type="caution">
    <text evidence="8">The sequence shown here is derived from an EMBL/GenBank/DDBJ whole genome shotgun (WGS) entry which is preliminary data.</text>
</comment>
<keyword evidence="3" id="KW-0597">Phosphoprotein</keyword>
<dbReference type="SUPFAM" id="SSF158472">
    <property type="entry name" value="HAMP domain-like"/>
    <property type="match status" value="1"/>
</dbReference>
<dbReference type="Gene3D" id="6.10.340.10">
    <property type="match status" value="1"/>
</dbReference>
<feature type="transmembrane region" description="Helical" evidence="6">
    <location>
        <begin position="12"/>
        <end position="34"/>
    </location>
</feature>
<evidence type="ECO:0000256" key="1">
    <source>
        <dbReference type="ARBA" id="ARBA00000085"/>
    </source>
</evidence>
<evidence type="ECO:0000256" key="6">
    <source>
        <dbReference type="SAM" id="Phobius"/>
    </source>
</evidence>
<dbReference type="SMART" id="SM00304">
    <property type="entry name" value="HAMP"/>
    <property type="match status" value="1"/>
</dbReference>
<sequence>MLAPIAARDRDATLIAMLIAALVTGVAFAVGSVLSRPILGLTAAVTRMRGGDLSARADEGSHDEIGELTRAFNAMVAQLGELIEGLHARTAELHVEIATRKQRELELQRLNEELSSARDRALEASRAKSTFLANMSHELRTPLNAIIGYTELLQDDASAAGEREVVRDLGRSTGPRRTCCPSSATSSTCRRSRPARWTRTSSRWCSPSWPPR</sequence>
<feature type="coiled-coil region" evidence="4">
    <location>
        <begin position="100"/>
        <end position="127"/>
    </location>
</feature>
<dbReference type="PANTHER" id="PTHR45339:SF5">
    <property type="entry name" value="HISTIDINE KINASE"/>
    <property type="match status" value="1"/>
</dbReference>
<dbReference type="AlphaFoldDB" id="A0A9X3F255"/>
<evidence type="ECO:0000256" key="2">
    <source>
        <dbReference type="ARBA" id="ARBA00012438"/>
    </source>
</evidence>
<dbReference type="PANTHER" id="PTHR45339">
    <property type="entry name" value="HYBRID SIGNAL TRANSDUCTION HISTIDINE KINASE J"/>
    <property type="match status" value="1"/>
</dbReference>
<comment type="catalytic activity">
    <reaction evidence="1">
        <text>ATP + protein L-histidine = ADP + protein N-phospho-L-histidine.</text>
        <dbReference type="EC" id="2.7.13.3"/>
    </reaction>
</comment>
<dbReference type="InterPro" id="IPR036097">
    <property type="entry name" value="HisK_dim/P_sf"/>
</dbReference>
<proteinExistence type="predicted"/>
<protein>
    <recommendedName>
        <fullName evidence="2">histidine kinase</fullName>
        <ecNumber evidence="2">2.7.13.3</ecNumber>
    </recommendedName>
</protein>
<feature type="compositionally biased region" description="Low complexity" evidence="5">
    <location>
        <begin position="176"/>
        <end position="189"/>
    </location>
</feature>
<dbReference type="PROSITE" id="PS50885">
    <property type="entry name" value="HAMP"/>
    <property type="match status" value="1"/>
</dbReference>
<dbReference type="Pfam" id="PF00672">
    <property type="entry name" value="HAMP"/>
    <property type="match status" value="1"/>
</dbReference>
<name>A0A9X3F255_9BACT</name>
<keyword evidence="4" id="KW-0175">Coiled coil</keyword>
<accession>A0A9X3F255</accession>
<dbReference type="InterPro" id="IPR003661">
    <property type="entry name" value="HisK_dim/P_dom"/>
</dbReference>
<reference evidence="8" key="1">
    <citation type="submission" date="2022-11" db="EMBL/GenBank/DDBJ databases">
        <title>Minimal conservation of predation-associated metabolite biosynthetic gene clusters underscores biosynthetic potential of Myxococcota including descriptions for ten novel species: Archangium lansinium sp. nov., Myxococcus landrumus sp. nov., Nannocystis bai.</title>
        <authorList>
            <person name="Ahearne A."/>
            <person name="Stevens C."/>
            <person name="Phillips K."/>
        </authorList>
    </citation>
    <scope>NUCLEOTIDE SEQUENCE</scope>
    <source>
        <strain evidence="8">Na p29</strain>
    </source>
</reference>
<evidence type="ECO:0000256" key="5">
    <source>
        <dbReference type="SAM" id="MobiDB-lite"/>
    </source>
</evidence>